<comment type="caution">
    <text evidence="2">The sequence shown here is derived from an EMBL/GenBank/DDBJ whole genome shotgun (WGS) entry which is preliminary data.</text>
</comment>
<sequence length="145" mass="14915">MKSKYAFGGLMAIVATLSGCATQVKSLPLAPVVARSAQPAPGAQVALYFGSQDHPAVQSQLGQTTASVRIARETDGQDAACNRALAAALEKLRAYARDRHANAVINVGTSFHSTESASATDFTCGVSPSAAALRVRGDVVVLDAQ</sequence>
<dbReference type="PROSITE" id="PS51257">
    <property type="entry name" value="PROKAR_LIPOPROTEIN"/>
    <property type="match status" value="1"/>
</dbReference>
<dbReference type="Proteomes" id="UP000214720">
    <property type="component" value="Unassembled WGS sequence"/>
</dbReference>
<accession>A0A226X6W8</accession>
<dbReference type="EMBL" id="MTHB01000049">
    <property type="protein sequence ID" value="OXC78889.1"/>
    <property type="molecule type" value="Genomic_DNA"/>
</dbReference>
<feature type="signal peptide" evidence="1">
    <location>
        <begin position="1"/>
        <end position="21"/>
    </location>
</feature>
<reference evidence="3" key="1">
    <citation type="submission" date="2017-01" db="EMBL/GenBank/DDBJ databases">
        <title>Genome Analysis of Deinococcus marmoris KOPRI26562.</title>
        <authorList>
            <person name="Kim J.H."/>
            <person name="Oh H.-M."/>
        </authorList>
    </citation>
    <scope>NUCLEOTIDE SEQUENCE [LARGE SCALE GENOMIC DNA]</scope>
    <source>
        <strain evidence="3">PAMC 26633</strain>
    </source>
</reference>
<proteinExistence type="predicted"/>
<feature type="chain" id="PRO_5012533729" evidence="1">
    <location>
        <begin position="22"/>
        <end position="145"/>
    </location>
</feature>
<organism evidence="2 3">
    <name type="scientific">Caballeronia sordidicola</name>
    <name type="common">Burkholderia sordidicola</name>
    <dbReference type="NCBI Taxonomy" id="196367"/>
    <lineage>
        <taxon>Bacteria</taxon>
        <taxon>Pseudomonadati</taxon>
        <taxon>Pseudomonadota</taxon>
        <taxon>Betaproteobacteria</taxon>
        <taxon>Burkholderiales</taxon>
        <taxon>Burkholderiaceae</taxon>
        <taxon>Caballeronia</taxon>
    </lineage>
</organism>
<dbReference type="RefSeq" id="WP_089160293.1">
    <property type="nucleotide sequence ID" value="NZ_MTHB01000049.1"/>
</dbReference>
<name>A0A226X6W8_CABSO</name>
<evidence type="ECO:0000256" key="1">
    <source>
        <dbReference type="SAM" id="SignalP"/>
    </source>
</evidence>
<dbReference type="eggNOG" id="COG0393">
    <property type="taxonomic scope" value="Bacteria"/>
</dbReference>
<dbReference type="OrthoDB" id="9029067at2"/>
<protein>
    <submittedName>
        <fullName evidence="2">Uncharacterized protein</fullName>
    </submittedName>
</protein>
<keyword evidence="1" id="KW-0732">Signal</keyword>
<gene>
    <name evidence="2" type="ORF">BSU04_09550</name>
</gene>
<evidence type="ECO:0000313" key="3">
    <source>
        <dbReference type="Proteomes" id="UP000214720"/>
    </source>
</evidence>
<dbReference type="AlphaFoldDB" id="A0A226X6W8"/>
<evidence type="ECO:0000313" key="2">
    <source>
        <dbReference type="EMBL" id="OXC78889.1"/>
    </source>
</evidence>